<comment type="similarity">
    <text evidence="1">Belongs to the paxM FAD-dependent monooxygenase family.</text>
</comment>
<dbReference type="InterPro" id="IPR036188">
    <property type="entry name" value="FAD/NAD-bd_sf"/>
</dbReference>
<dbReference type="PANTHER" id="PTHR47356">
    <property type="entry name" value="FAD-DEPENDENT MONOOXYGENASE ASQG-RELATED"/>
    <property type="match status" value="1"/>
</dbReference>
<dbReference type="OrthoDB" id="4127210at2759"/>
<keyword evidence="5" id="KW-1133">Transmembrane helix</keyword>
<reference evidence="7 8" key="1">
    <citation type="submission" date="2013-03" db="EMBL/GenBank/DDBJ databases">
        <title>The Genome Sequence of Capronia epimyces CBS 606.96.</title>
        <authorList>
            <consortium name="The Broad Institute Genomics Platform"/>
            <person name="Cuomo C."/>
            <person name="de Hoog S."/>
            <person name="Gorbushina A."/>
            <person name="Walker B."/>
            <person name="Young S.K."/>
            <person name="Zeng Q."/>
            <person name="Gargeya S."/>
            <person name="Fitzgerald M."/>
            <person name="Haas B."/>
            <person name="Abouelleil A."/>
            <person name="Allen A.W."/>
            <person name="Alvarado L."/>
            <person name="Arachchi H.M."/>
            <person name="Berlin A.M."/>
            <person name="Chapman S.B."/>
            <person name="Gainer-Dewar J."/>
            <person name="Goldberg J."/>
            <person name="Griggs A."/>
            <person name="Gujja S."/>
            <person name="Hansen M."/>
            <person name="Howarth C."/>
            <person name="Imamovic A."/>
            <person name="Ireland A."/>
            <person name="Larimer J."/>
            <person name="McCowan C."/>
            <person name="Murphy C."/>
            <person name="Pearson M."/>
            <person name="Poon T.W."/>
            <person name="Priest M."/>
            <person name="Roberts A."/>
            <person name="Saif S."/>
            <person name="Shea T."/>
            <person name="Sisk P."/>
            <person name="Sykes S."/>
            <person name="Wortman J."/>
            <person name="Nusbaum C."/>
            <person name="Birren B."/>
        </authorList>
    </citation>
    <scope>NUCLEOTIDE SEQUENCE [LARGE SCALE GENOMIC DNA]</scope>
    <source>
        <strain evidence="7 8">CBS 606.96</strain>
    </source>
</reference>
<keyword evidence="5" id="KW-0812">Transmembrane</keyword>
<dbReference type="HOGENOM" id="CLU_009665_12_0_1"/>
<feature type="transmembrane region" description="Helical" evidence="5">
    <location>
        <begin position="534"/>
        <end position="562"/>
    </location>
</feature>
<keyword evidence="2" id="KW-0285">Flavoprotein</keyword>
<evidence type="ECO:0000313" key="7">
    <source>
        <dbReference type="EMBL" id="EXJ91487.1"/>
    </source>
</evidence>
<dbReference type="Proteomes" id="UP000019478">
    <property type="component" value="Unassembled WGS sequence"/>
</dbReference>
<evidence type="ECO:0000259" key="6">
    <source>
        <dbReference type="Pfam" id="PF01494"/>
    </source>
</evidence>
<dbReference type="EMBL" id="AMGY01000001">
    <property type="protein sequence ID" value="EXJ91487.1"/>
    <property type="molecule type" value="Genomic_DNA"/>
</dbReference>
<evidence type="ECO:0000256" key="2">
    <source>
        <dbReference type="ARBA" id="ARBA00022630"/>
    </source>
</evidence>
<evidence type="ECO:0000256" key="3">
    <source>
        <dbReference type="ARBA" id="ARBA00022827"/>
    </source>
</evidence>
<dbReference type="AlphaFoldDB" id="W9YF31"/>
<protein>
    <recommendedName>
        <fullName evidence="6">FAD-binding domain-containing protein</fullName>
    </recommendedName>
</protein>
<proteinExistence type="inferred from homology"/>
<evidence type="ECO:0000256" key="1">
    <source>
        <dbReference type="ARBA" id="ARBA00007992"/>
    </source>
</evidence>
<keyword evidence="5" id="KW-0472">Membrane</keyword>
<keyword evidence="4" id="KW-0560">Oxidoreductase</keyword>
<evidence type="ECO:0000256" key="5">
    <source>
        <dbReference type="SAM" id="Phobius"/>
    </source>
</evidence>
<dbReference type="eggNOG" id="KOG2614">
    <property type="taxonomic scope" value="Eukaryota"/>
</dbReference>
<feature type="transmembrane region" description="Helical" evidence="5">
    <location>
        <begin position="757"/>
        <end position="780"/>
    </location>
</feature>
<comment type="caution">
    <text evidence="7">The sequence shown here is derived from an EMBL/GenBank/DDBJ whole genome shotgun (WGS) entry which is preliminary data.</text>
</comment>
<organism evidence="7 8">
    <name type="scientific">Capronia epimyces CBS 606.96</name>
    <dbReference type="NCBI Taxonomy" id="1182542"/>
    <lineage>
        <taxon>Eukaryota</taxon>
        <taxon>Fungi</taxon>
        <taxon>Dikarya</taxon>
        <taxon>Ascomycota</taxon>
        <taxon>Pezizomycotina</taxon>
        <taxon>Eurotiomycetes</taxon>
        <taxon>Chaetothyriomycetidae</taxon>
        <taxon>Chaetothyriales</taxon>
        <taxon>Herpotrichiellaceae</taxon>
        <taxon>Capronia</taxon>
    </lineage>
</organism>
<dbReference type="PRINTS" id="PR00420">
    <property type="entry name" value="RNGMNOXGNASE"/>
</dbReference>
<feature type="transmembrane region" description="Helical" evidence="5">
    <location>
        <begin position="6"/>
        <end position="25"/>
    </location>
</feature>
<dbReference type="RefSeq" id="XP_007728377.1">
    <property type="nucleotide sequence ID" value="XM_007730187.1"/>
</dbReference>
<keyword evidence="3" id="KW-0274">FAD</keyword>
<feature type="transmembrane region" description="Helical" evidence="5">
    <location>
        <begin position="499"/>
        <end position="522"/>
    </location>
</feature>
<feature type="domain" description="FAD-binding" evidence="6">
    <location>
        <begin position="8"/>
        <end position="375"/>
    </location>
</feature>
<dbReference type="GeneID" id="19164177"/>
<sequence>MGPTSNFHVIVIGGSVSGLTMALMLEQMGVSYTLLEQGPAIAFAGGASIGLQPHALRIMDQLGLYEDILKTTVPMVQHYHRRPGGKMFSTSNFSRHIEARHGYPILFFEREELLHILYGHLKDKRNVLTSKKVVKLESNIGGVRAVTADGSIFVGDMVVGADGVHSFTRRTMWHIMSETEPELAEKESKAMTCEYACAFGVSIYESDDPDFIPGHAHLTYNEKISSIVILSTRNKIFWFLIFKHDKKYVAPNIPRYSTKDAEAAIKAHAGWQVTETTTIQKLWDHKTKFTMVSLEEVVFERWHQDRLVLLGDSAFKVTPNAGHGGNTAIESAVTLANLLYQARNGTGPHRLDHQGILSIFAEYERTRRKRMQQAFQVSVLATRLHAMDNSLFRLLGLHILPLFGEELEANAATELILGGVPMDFIEYKGKTGTIPWDGWSLHQKDLDRSGSQRLFSRVVRTANWITAALLVAGVVRNTNTSTSVSHKLPFSFVHRQSDAYIHPWGLVSACMDLLPIAVIIAVEGQRRSNARKLPILPLLAAISLLSGGLKVLGGLFLLVYLVDLAVMPVKNPYSFVVPPTISENLPSAVVLCALVTGCLPVAAPLFAYLHRSSAYQSLLSAYIQLFPLMVLGFSEIFSKLNASVSVSESLVQAHLDLNYLKKAYILAMAVASTSRVVTNILGLAHLIRDSKLSSRIALTPSPSPSPILHFILGGSSLPSDLGTAFVLFMLAAMIFVVSSAVAVLPSRSRDGKTISKVAAAMWIATVLLGPGFTVSLLWIWREDKVRCDQLVTLEGAKSAGVTVI</sequence>
<dbReference type="GO" id="GO:0071949">
    <property type="term" value="F:FAD binding"/>
    <property type="evidence" value="ECO:0007669"/>
    <property type="project" value="InterPro"/>
</dbReference>
<dbReference type="Pfam" id="PF01494">
    <property type="entry name" value="FAD_binding_3"/>
    <property type="match status" value="1"/>
</dbReference>
<dbReference type="Gene3D" id="3.50.50.60">
    <property type="entry name" value="FAD/NAD(P)-binding domain"/>
    <property type="match status" value="1"/>
</dbReference>
<dbReference type="SUPFAM" id="SSF51905">
    <property type="entry name" value="FAD/NAD(P)-binding domain"/>
    <property type="match status" value="1"/>
</dbReference>
<accession>W9YF31</accession>
<dbReference type="InterPro" id="IPR002938">
    <property type="entry name" value="FAD-bd"/>
</dbReference>
<evidence type="ECO:0000256" key="4">
    <source>
        <dbReference type="ARBA" id="ARBA00023002"/>
    </source>
</evidence>
<name>W9YF31_9EURO</name>
<evidence type="ECO:0000313" key="8">
    <source>
        <dbReference type="Proteomes" id="UP000019478"/>
    </source>
</evidence>
<feature type="transmembrane region" description="Helical" evidence="5">
    <location>
        <begin position="621"/>
        <end position="643"/>
    </location>
</feature>
<dbReference type="GO" id="GO:0004497">
    <property type="term" value="F:monooxygenase activity"/>
    <property type="evidence" value="ECO:0007669"/>
    <property type="project" value="InterPro"/>
</dbReference>
<feature type="transmembrane region" description="Helical" evidence="5">
    <location>
        <begin position="663"/>
        <end position="684"/>
    </location>
</feature>
<feature type="transmembrane region" description="Helical" evidence="5">
    <location>
        <begin position="588"/>
        <end position="609"/>
    </location>
</feature>
<keyword evidence="8" id="KW-1185">Reference proteome</keyword>
<dbReference type="STRING" id="1182542.W9YF31"/>
<dbReference type="InterPro" id="IPR050562">
    <property type="entry name" value="FAD_mOase_fung"/>
</dbReference>
<feature type="transmembrane region" description="Helical" evidence="5">
    <location>
        <begin position="724"/>
        <end position="745"/>
    </location>
</feature>
<dbReference type="PANTHER" id="PTHR47356:SF2">
    <property type="entry name" value="FAD-BINDING DOMAIN-CONTAINING PROTEIN-RELATED"/>
    <property type="match status" value="1"/>
</dbReference>
<gene>
    <name evidence="7" type="ORF">A1O3_00035</name>
</gene>